<dbReference type="InterPro" id="IPR000477">
    <property type="entry name" value="RT_dom"/>
</dbReference>
<reference evidence="2" key="1">
    <citation type="journal article" date="2020" name="Microb. Genom.">
        <title>Genetic diversity of clinical and environmental Mucorales isolates obtained from an investigation of mucormycosis cases among solid organ transplant recipients.</title>
        <authorList>
            <person name="Nguyen M.H."/>
            <person name="Kaul D."/>
            <person name="Muto C."/>
            <person name="Cheng S.J."/>
            <person name="Richter R.A."/>
            <person name="Bruno V.M."/>
            <person name="Liu G."/>
            <person name="Beyhan S."/>
            <person name="Sundermann A.J."/>
            <person name="Mounaud S."/>
            <person name="Pasculle A.W."/>
            <person name="Nierman W.C."/>
            <person name="Driscoll E."/>
            <person name="Cumbie R."/>
            <person name="Clancy C.J."/>
            <person name="Dupont C.L."/>
        </authorList>
    </citation>
    <scope>NUCLEOTIDE SEQUENCE</scope>
    <source>
        <strain evidence="2">GL11</strain>
    </source>
</reference>
<feature type="domain" description="Reverse transcriptase" evidence="1">
    <location>
        <begin position="56"/>
        <end position="361"/>
    </location>
</feature>
<dbReference type="EMBL" id="JAANQT010003214">
    <property type="protein sequence ID" value="KAG1301293.1"/>
    <property type="molecule type" value="Genomic_DNA"/>
</dbReference>
<dbReference type="Proteomes" id="UP000716291">
    <property type="component" value="Unassembled WGS sequence"/>
</dbReference>
<name>A0A9P6WY72_RHIOR</name>
<protein>
    <recommendedName>
        <fullName evidence="1">Reverse transcriptase domain-containing protein</fullName>
    </recommendedName>
</protein>
<dbReference type="PANTHER" id="PTHR19446">
    <property type="entry name" value="REVERSE TRANSCRIPTASES"/>
    <property type="match status" value="1"/>
</dbReference>
<dbReference type="OrthoDB" id="5570375at2759"/>
<proteinExistence type="predicted"/>
<comment type="caution">
    <text evidence="2">The sequence shown here is derived from an EMBL/GenBank/DDBJ whole genome shotgun (WGS) entry which is preliminary data.</text>
</comment>
<sequence>MADLLTAPFIFDDILQASTRSPHSSSPGSDGLPYEALSFSFRFEPLQFLVHDVYNQALESAIFPASWTITSTFLLPKKGNLNLLSNWRPIFLINTDVKIFTRLLTGRIRLSCFKIIHRVQKGFMPGSFIGNNGLLMQLVKTEAEQRQSTEVGLLLDQEKANDRVNPEYLKQVLLKFGFPSTIVKIIDKLFFETQIQINVNGFFTSSLQQTQGLRQADPLSPLLFNIAFDPFLRSIESDNELQGFQFRQAANPADLHIVPPPPIKILAYADDVAVFLSKPSDFVRLRQLYEVYAQASNAKLNLGKTESFSLSGHSHPHGKHSCRRIKFPRGTTRIHLLHLDILVLQSALLSHKETDSFRLFG</sequence>
<dbReference type="InterPro" id="IPR043502">
    <property type="entry name" value="DNA/RNA_pol_sf"/>
</dbReference>
<gene>
    <name evidence="2" type="ORF">G6F64_011938</name>
</gene>
<keyword evidence="3" id="KW-1185">Reference proteome</keyword>
<accession>A0A9P6WY72</accession>
<dbReference type="AlphaFoldDB" id="A0A9P6WY72"/>
<dbReference type="PROSITE" id="PS50878">
    <property type="entry name" value="RT_POL"/>
    <property type="match status" value="1"/>
</dbReference>
<organism evidence="2 3">
    <name type="scientific">Rhizopus oryzae</name>
    <name type="common">Mucormycosis agent</name>
    <name type="synonym">Rhizopus arrhizus var. delemar</name>
    <dbReference type="NCBI Taxonomy" id="64495"/>
    <lineage>
        <taxon>Eukaryota</taxon>
        <taxon>Fungi</taxon>
        <taxon>Fungi incertae sedis</taxon>
        <taxon>Mucoromycota</taxon>
        <taxon>Mucoromycotina</taxon>
        <taxon>Mucoromycetes</taxon>
        <taxon>Mucorales</taxon>
        <taxon>Mucorineae</taxon>
        <taxon>Rhizopodaceae</taxon>
        <taxon>Rhizopus</taxon>
    </lineage>
</organism>
<evidence type="ECO:0000313" key="2">
    <source>
        <dbReference type="EMBL" id="KAG1301293.1"/>
    </source>
</evidence>
<dbReference type="SUPFAM" id="SSF56672">
    <property type="entry name" value="DNA/RNA polymerases"/>
    <property type="match status" value="1"/>
</dbReference>
<dbReference type="CDD" id="cd01650">
    <property type="entry name" value="RT_nLTR_like"/>
    <property type="match status" value="1"/>
</dbReference>
<dbReference type="Pfam" id="PF00078">
    <property type="entry name" value="RVT_1"/>
    <property type="match status" value="1"/>
</dbReference>
<evidence type="ECO:0000259" key="1">
    <source>
        <dbReference type="PROSITE" id="PS50878"/>
    </source>
</evidence>
<evidence type="ECO:0000313" key="3">
    <source>
        <dbReference type="Proteomes" id="UP000716291"/>
    </source>
</evidence>